<evidence type="ECO:0000259" key="1">
    <source>
        <dbReference type="Pfam" id="PF24626"/>
    </source>
</evidence>
<evidence type="ECO:0000313" key="3">
    <source>
        <dbReference type="Proteomes" id="UP001291623"/>
    </source>
</evidence>
<proteinExistence type="predicted"/>
<name>A0AAE1VSJ7_9SOLA</name>
<protein>
    <recommendedName>
        <fullName evidence="1">Tf2-1-like SH3-like domain-containing protein</fullName>
    </recommendedName>
</protein>
<accession>A0AAE1VSJ7</accession>
<organism evidence="2 3">
    <name type="scientific">Anisodus tanguticus</name>
    <dbReference type="NCBI Taxonomy" id="243964"/>
    <lineage>
        <taxon>Eukaryota</taxon>
        <taxon>Viridiplantae</taxon>
        <taxon>Streptophyta</taxon>
        <taxon>Embryophyta</taxon>
        <taxon>Tracheophyta</taxon>
        <taxon>Spermatophyta</taxon>
        <taxon>Magnoliopsida</taxon>
        <taxon>eudicotyledons</taxon>
        <taxon>Gunneridae</taxon>
        <taxon>Pentapetalae</taxon>
        <taxon>asterids</taxon>
        <taxon>lamiids</taxon>
        <taxon>Solanales</taxon>
        <taxon>Solanaceae</taxon>
        <taxon>Solanoideae</taxon>
        <taxon>Hyoscyameae</taxon>
        <taxon>Anisodus</taxon>
    </lineage>
</organism>
<evidence type="ECO:0000313" key="2">
    <source>
        <dbReference type="EMBL" id="KAK4374966.1"/>
    </source>
</evidence>
<gene>
    <name evidence="2" type="ORF">RND71_005643</name>
</gene>
<keyword evidence="3" id="KW-1185">Reference proteome</keyword>
<dbReference type="EMBL" id="JAVYJV010000003">
    <property type="protein sequence ID" value="KAK4374966.1"/>
    <property type="molecule type" value="Genomic_DNA"/>
</dbReference>
<dbReference type="PANTHER" id="PTHR46148">
    <property type="entry name" value="CHROMO DOMAIN-CONTAINING PROTEIN"/>
    <property type="match status" value="1"/>
</dbReference>
<reference evidence="2" key="1">
    <citation type="submission" date="2023-12" db="EMBL/GenBank/DDBJ databases">
        <title>Genome assembly of Anisodus tanguticus.</title>
        <authorList>
            <person name="Wang Y.-J."/>
        </authorList>
    </citation>
    <scope>NUCLEOTIDE SEQUENCE</scope>
    <source>
        <strain evidence="2">KB-2021</strain>
        <tissue evidence="2">Leaf</tissue>
    </source>
</reference>
<feature type="domain" description="Tf2-1-like SH3-like" evidence="1">
    <location>
        <begin position="5"/>
        <end position="55"/>
    </location>
</feature>
<sequence>MKGVMRFGKKGKLSPKYVGLYQIFQRIDKWLISLSFPRELEVLHPVFHVYMLHKCLGDPFHITHIEDVQMTKD</sequence>
<dbReference type="PANTHER" id="PTHR46148:SF58">
    <property type="entry name" value="RETROTRANSPOSON PROTEIN"/>
    <property type="match status" value="1"/>
</dbReference>
<comment type="caution">
    <text evidence="2">The sequence shown here is derived from an EMBL/GenBank/DDBJ whole genome shotgun (WGS) entry which is preliminary data.</text>
</comment>
<dbReference type="Proteomes" id="UP001291623">
    <property type="component" value="Unassembled WGS sequence"/>
</dbReference>
<dbReference type="AlphaFoldDB" id="A0AAE1VSJ7"/>
<dbReference type="Pfam" id="PF24626">
    <property type="entry name" value="SH3_Tf2-1"/>
    <property type="match status" value="1"/>
</dbReference>
<dbReference type="InterPro" id="IPR056924">
    <property type="entry name" value="SH3_Tf2-1"/>
</dbReference>